<protein>
    <submittedName>
        <fullName evidence="3">Nitrogen fixation protein NifZ</fullName>
    </submittedName>
</protein>
<organism evidence="3 4">
    <name type="scientific">Roseospirillum parvum</name>
    <dbReference type="NCBI Taxonomy" id="83401"/>
    <lineage>
        <taxon>Bacteria</taxon>
        <taxon>Pseudomonadati</taxon>
        <taxon>Pseudomonadota</taxon>
        <taxon>Alphaproteobacteria</taxon>
        <taxon>Rhodospirillales</taxon>
        <taxon>Rhodospirillaceae</taxon>
        <taxon>Roseospirillum</taxon>
    </lineage>
</organism>
<comment type="similarity">
    <text evidence="1">Belongs to the NifZ family.</text>
</comment>
<dbReference type="RefSeq" id="WP_092616849.1">
    <property type="nucleotide sequence ID" value="NZ_FNCV01000003.1"/>
</dbReference>
<name>A0A1G7XXN5_9PROT</name>
<evidence type="ECO:0000313" key="3">
    <source>
        <dbReference type="EMBL" id="SDG88944.1"/>
    </source>
</evidence>
<evidence type="ECO:0000256" key="1">
    <source>
        <dbReference type="ARBA" id="ARBA00008027"/>
    </source>
</evidence>
<dbReference type="EMBL" id="FNCV01000003">
    <property type="protein sequence ID" value="SDG88944.1"/>
    <property type="molecule type" value="Genomic_DNA"/>
</dbReference>
<dbReference type="GO" id="GO:0009399">
    <property type="term" value="P:nitrogen fixation"/>
    <property type="evidence" value="ECO:0007669"/>
    <property type="project" value="InterPro"/>
</dbReference>
<dbReference type="STRING" id="83401.SAMN05421742_103132"/>
<keyword evidence="2" id="KW-0535">Nitrogen fixation</keyword>
<reference evidence="4" key="1">
    <citation type="submission" date="2016-10" db="EMBL/GenBank/DDBJ databases">
        <authorList>
            <person name="Varghese N."/>
            <person name="Submissions S."/>
        </authorList>
    </citation>
    <scope>NUCLEOTIDE SEQUENCE [LARGE SCALE GENOMIC DNA]</scope>
    <source>
        <strain evidence="4">930I</strain>
    </source>
</reference>
<keyword evidence="4" id="KW-1185">Reference proteome</keyword>
<sequence length="93" mass="10151">MDDIEIYQPPAFEYGTRVRALTQIRNDGTFPGADRGQVLVEAGEEGYVRSLGTFLQTAYVYGVDFIDSGRVVGMRAHELAAVDPAQPEETPAS</sequence>
<dbReference type="AlphaFoldDB" id="A0A1G7XXN5"/>
<gene>
    <name evidence="3" type="ORF">SAMN05421742_103132</name>
</gene>
<evidence type="ECO:0000256" key="2">
    <source>
        <dbReference type="ARBA" id="ARBA00023231"/>
    </source>
</evidence>
<dbReference type="InterPro" id="IPR007415">
    <property type="entry name" value="Nitrogenase_MoFe_mat_NifZ"/>
</dbReference>
<dbReference type="OrthoDB" id="9801083at2"/>
<proteinExistence type="inferred from homology"/>
<dbReference type="Proteomes" id="UP000217076">
    <property type="component" value="Unassembled WGS sequence"/>
</dbReference>
<evidence type="ECO:0000313" key="4">
    <source>
        <dbReference type="Proteomes" id="UP000217076"/>
    </source>
</evidence>
<dbReference type="Pfam" id="PF04319">
    <property type="entry name" value="NifZ"/>
    <property type="match status" value="1"/>
</dbReference>
<accession>A0A1G7XXN5</accession>